<comment type="caution">
    <text evidence="1">The sequence shown here is derived from an EMBL/GenBank/DDBJ whole genome shotgun (WGS) entry which is preliminary data.</text>
</comment>
<dbReference type="EMBL" id="SMGG01000003">
    <property type="protein sequence ID" value="TCK62240.1"/>
    <property type="molecule type" value="Genomic_DNA"/>
</dbReference>
<proteinExistence type="predicted"/>
<keyword evidence="2" id="KW-1185">Reference proteome</keyword>
<sequence>MNRQKVKKILRRTADMLFKVPYAKRIFLAVLPESLTDRIFYRLGIPSLKPGLSREGLGILKKLKDIRSGRA</sequence>
<evidence type="ECO:0000313" key="2">
    <source>
        <dbReference type="Proteomes" id="UP000294614"/>
    </source>
</evidence>
<protein>
    <submittedName>
        <fullName evidence="1">Uncharacterized protein</fullName>
    </submittedName>
</protein>
<name>A0A4R1KDU8_9BACT</name>
<dbReference type="Proteomes" id="UP000294614">
    <property type="component" value="Unassembled WGS sequence"/>
</dbReference>
<gene>
    <name evidence="1" type="ORF">C8D98_0761</name>
</gene>
<accession>A0A4R1KDU8</accession>
<organism evidence="1 2">
    <name type="scientific">Seleniivibrio woodruffii</name>
    <dbReference type="NCBI Taxonomy" id="1078050"/>
    <lineage>
        <taxon>Bacteria</taxon>
        <taxon>Pseudomonadati</taxon>
        <taxon>Deferribacterota</taxon>
        <taxon>Deferribacteres</taxon>
        <taxon>Deferribacterales</taxon>
        <taxon>Geovibrionaceae</taxon>
        <taxon>Seleniivibrio</taxon>
    </lineage>
</organism>
<dbReference type="RefSeq" id="WP_132872148.1">
    <property type="nucleotide sequence ID" value="NZ_JAJUHT010000010.1"/>
</dbReference>
<reference evidence="1 2" key="1">
    <citation type="submission" date="2019-03" db="EMBL/GenBank/DDBJ databases">
        <title>Genomic Encyclopedia of Type Strains, Phase IV (KMG-IV): sequencing the most valuable type-strain genomes for metagenomic binning, comparative biology and taxonomic classification.</title>
        <authorList>
            <person name="Goeker M."/>
        </authorList>
    </citation>
    <scope>NUCLEOTIDE SEQUENCE [LARGE SCALE GENOMIC DNA]</scope>
    <source>
        <strain evidence="1 2">DSM 24984</strain>
    </source>
</reference>
<evidence type="ECO:0000313" key="1">
    <source>
        <dbReference type="EMBL" id="TCK62240.1"/>
    </source>
</evidence>
<dbReference type="AlphaFoldDB" id="A0A4R1KDU8"/>